<dbReference type="InterPro" id="IPR029068">
    <property type="entry name" value="Glyas_Bleomycin-R_OHBP_Dase"/>
</dbReference>
<name>A0A1H6CWR2_9ACTN</name>
<dbReference type="PANTHER" id="PTHR35908">
    <property type="entry name" value="HYPOTHETICAL FUSION PROTEIN"/>
    <property type="match status" value="1"/>
</dbReference>
<protein>
    <recommendedName>
        <fullName evidence="1">VOC domain-containing protein</fullName>
    </recommendedName>
</protein>
<dbReference type="RefSeq" id="WP_103940305.1">
    <property type="nucleotide sequence ID" value="NZ_FNVO01000011.1"/>
</dbReference>
<evidence type="ECO:0000313" key="3">
    <source>
        <dbReference type="Proteomes" id="UP000236723"/>
    </source>
</evidence>
<evidence type="ECO:0000259" key="1">
    <source>
        <dbReference type="PROSITE" id="PS51819"/>
    </source>
</evidence>
<accession>A0A1H6CWR2</accession>
<proteinExistence type="predicted"/>
<keyword evidence="3" id="KW-1185">Reference proteome</keyword>
<dbReference type="PANTHER" id="PTHR35908:SF1">
    <property type="entry name" value="CONSERVED PROTEIN"/>
    <property type="match status" value="1"/>
</dbReference>
<dbReference type="OrthoDB" id="1645442at2"/>
<dbReference type="CDD" id="cd06587">
    <property type="entry name" value="VOC"/>
    <property type="match status" value="1"/>
</dbReference>
<dbReference type="Gene3D" id="3.10.180.10">
    <property type="entry name" value="2,3-Dihydroxybiphenyl 1,2-Dioxygenase, domain 1"/>
    <property type="match status" value="1"/>
</dbReference>
<dbReference type="AlphaFoldDB" id="A0A1H6CWR2"/>
<dbReference type="InterPro" id="IPR037523">
    <property type="entry name" value="VOC_core"/>
</dbReference>
<dbReference type="SUPFAM" id="SSF54593">
    <property type="entry name" value="Glyoxalase/Bleomycin resistance protein/Dihydroxybiphenyl dioxygenase"/>
    <property type="match status" value="1"/>
</dbReference>
<dbReference type="InterPro" id="IPR041581">
    <property type="entry name" value="Glyoxalase_6"/>
</dbReference>
<organism evidence="2 3">
    <name type="scientific">Thermomonospora echinospora</name>
    <dbReference type="NCBI Taxonomy" id="1992"/>
    <lineage>
        <taxon>Bacteria</taxon>
        <taxon>Bacillati</taxon>
        <taxon>Actinomycetota</taxon>
        <taxon>Actinomycetes</taxon>
        <taxon>Streptosporangiales</taxon>
        <taxon>Thermomonosporaceae</taxon>
        <taxon>Thermomonospora</taxon>
    </lineage>
</organism>
<evidence type="ECO:0000313" key="2">
    <source>
        <dbReference type="EMBL" id="SEG76836.1"/>
    </source>
</evidence>
<dbReference type="EMBL" id="FNVO01000011">
    <property type="protein sequence ID" value="SEG76836.1"/>
    <property type="molecule type" value="Genomic_DNA"/>
</dbReference>
<dbReference type="Pfam" id="PF18029">
    <property type="entry name" value="Glyoxalase_6"/>
    <property type="match status" value="1"/>
</dbReference>
<reference evidence="3" key="1">
    <citation type="submission" date="2016-10" db="EMBL/GenBank/DDBJ databases">
        <authorList>
            <person name="Varghese N."/>
            <person name="Submissions S."/>
        </authorList>
    </citation>
    <scope>NUCLEOTIDE SEQUENCE [LARGE SCALE GENOMIC DNA]</scope>
    <source>
        <strain evidence="3">DSM 43163</strain>
    </source>
</reference>
<feature type="domain" description="VOC" evidence="1">
    <location>
        <begin position="6"/>
        <end position="120"/>
    </location>
</feature>
<dbReference type="Proteomes" id="UP000236723">
    <property type="component" value="Unassembled WGS sequence"/>
</dbReference>
<dbReference type="PROSITE" id="PS51819">
    <property type="entry name" value="VOC"/>
    <property type="match status" value="1"/>
</dbReference>
<gene>
    <name evidence="2" type="ORF">SAMN04489712_111213</name>
</gene>
<sequence>MTGFAELAMVNLDCADPRALAEFYHQILGWEITHAEDDYAMITGPGAPIGFGRVDGFRPPNWPEADSPKRYHLDLYVNDLDEAEASCLKLGAAKPDFQPGGDRWRVLTDPAGHPFCICLKS</sequence>